<reference evidence="1" key="1">
    <citation type="submission" date="2020-03" db="EMBL/GenBank/DDBJ databases">
        <title>The deep terrestrial virosphere.</title>
        <authorList>
            <person name="Holmfeldt K."/>
            <person name="Nilsson E."/>
            <person name="Simone D."/>
            <person name="Lopez-Fernandez M."/>
            <person name="Wu X."/>
            <person name="de Brujin I."/>
            <person name="Lundin D."/>
            <person name="Andersson A."/>
            <person name="Bertilsson S."/>
            <person name="Dopson M."/>
        </authorList>
    </citation>
    <scope>NUCLEOTIDE SEQUENCE</scope>
    <source>
        <strain evidence="1">MM415A01796</strain>
        <strain evidence="2">MM415B02629</strain>
    </source>
</reference>
<dbReference type="EMBL" id="MT142160">
    <property type="protein sequence ID" value="QJA75388.1"/>
    <property type="molecule type" value="Genomic_DNA"/>
</dbReference>
<evidence type="ECO:0000313" key="2">
    <source>
        <dbReference type="EMBL" id="QJA89013.1"/>
    </source>
</evidence>
<dbReference type="EMBL" id="MT142817">
    <property type="protein sequence ID" value="QJA89013.1"/>
    <property type="molecule type" value="Genomic_DNA"/>
</dbReference>
<organism evidence="1">
    <name type="scientific">viral metagenome</name>
    <dbReference type="NCBI Taxonomy" id="1070528"/>
    <lineage>
        <taxon>unclassified sequences</taxon>
        <taxon>metagenomes</taxon>
        <taxon>organismal metagenomes</taxon>
    </lineage>
</organism>
<gene>
    <name evidence="1" type="ORF">MM415A01796_0012</name>
    <name evidence="2" type="ORF">MM415B02629_0004</name>
</gene>
<accession>A0A6M3K0X7</accession>
<sequence length="65" mass="7058">MADEVDNIQLLSLIVIADTDSNIKTLMETILTSGCAAVGHEYNIVEIATVKLEEAEAGYYLTQIV</sequence>
<protein>
    <submittedName>
        <fullName evidence="1">Uncharacterized protein</fullName>
    </submittedName>
</protein>
<proteinExistence type="predicted"/>
<evidence type="ECO:0000313" key="1">
    <source>
        <dbReference type="EMBL" id="QJA75388.1"/>
    </source>
</evidence>
<name>A0A6M3K0X7_9ZZZZ</name>
<dbReference type="AlphaFoldDB" id="A0A6M3K0X7"/>